<dbReference type="InterPro" id="IPR003462">
    <property type="entry name" value="ODC_Mu_crystall"/>
</dbReference>
<proteinExistence type="predicted"/>
<sequence length="330" mass="34852">MTARFLSEADVAPFLDMGRVLPAVEAAHRALTMGEAIDVPRRRVRGGGAMQHLLQAAWPVRGVMGFKTYTSTARGARFWLHLFDADSGAPLAVMEADQIGIMRTGAAAGLAARALSRPDAAVVGLLGAGRQARGQMLGLTAVRTVRLFKVYARRANELAEFCVRMAAELGVPVEPAVSAEAAVRDSDIVVTATTSSKPVLEGGWLADGVHVNAIGSNSLLRRELDEVAVLRAGLVCVDSRDTALLEAGDLTALMEKGRLAPRELVELGDVLTGRHPGRQDVKQITLFESQGLAIQDIAVAAMVLQDAGLSDKLSAAENGSASHCGQQLPY</sequence>
<accession>A0ABP9Q8L4</accession>
<dbReference type="SUPFAM" id="SSF51735">
    <property type="entry name" value="NAD(P)-binding Rossmann-fold domains"/>
    <property type="match status" value="1"/>
</dbReference>
<dbReference type="Pfam" id="PF02423">
    <property type="entry name" value="OCD_Mu_crystall"/>
    <property type="match status" value="1"/>
</dbReference>
<dbReference type="PIRSF" id="PIRSF001439">
    <property type="entry name" value="CryM"/>
    <property type="match status" value="1"/>
</dbReference>
<evidence type="ECO:0000313" key="2">
    <source>
        <dbReference type="Proteomes" id="UP001500547"/>
    </source>
</evidence>
<dbReference type="PANTHER" id="PTHR13812:SF19">
    <property type="entry name" value="KETIMINE REDUCTASE MU-CRYSTALLIN"/>
    <property type="match status" value="1"/>
</dbReference>
<dbReference type="Proteomes" id="UP001500547">
    <property type="component" value="Unassembled WGS sequence"/>
</dbReference>
<comment type="caution">
    <text evidence="1">The sequence shown here is derived from an EMBL/GenBank/DDBJ whole genome shotgun (WGS) entry which is preliminary data.</text>
</comment>
<dbReference type="Gene3D" id="3.40.50.720">
    <property type="entry name" value="NAD(P)-binding Rossmann-like Domain"/>
    <property type="match status" value="1"/>
</dbReference>
<name>A0ABP9Q8L4_9RHOO</name>
<organism evidence="1 2">
    <name type="scientific">Viridibacterium curvum</name>
    <dbReference type="NCBI Taxonomy" id="1101404"/>
    <lineage>
        <taxon>Bacteria</taxon>
        <taxon>Pseudomonadati</taxon>
        <taxon>Pseudomonadota</taxon>
        <taxon>Betaproteobacteria</taxon>
        <taxon>Rhodocyclales</taxon>
        <taxon>Rhodocyclaceae</taxon>
        <taxon>Viridibacterium</taxon>
    </lineage>
</organism>
<dbReference type="InterPro" id="IPR023401">
    <property type="entry name" value="ODC_N"/>
</dbReference>
<gene>
    <name evidence="1" type="ORF">GCM10025770_03440</name>
</gene>
<dbReference type="EMBL" id="BAABLD010000002">
    <property type="protein sequence ID" value="GAA5158645.1"/>
    <property type="molecule type" value="Genomic_DNA"/>
</dbReference>
<keyword evidence="2" id="KW-1185">Reference proteome</keyword>
<reference evidence="2" key="1">
    <citation type="journal article" date="2019" name="Int. J. Syst. Evol. Microbiol.">
        <title>The Global Catalogue of Microorganisms (GCM) 10K type strain sequencing project: providing services to taxonomists for standard genome sequencing and annotation.</title>
        <authorList>
            <consortium name="The Broad Institute Genomics Platform"/>
            <consortium name="The Broad Institute Genome Sequencing Center for Infectious Disease"/>
            <person name="Wu L."/>
            <person name="Ma J."/>
        </authorList>
    </citation>
    <scope>NUCLEOTIDE SEQUENCE [LARGE SCALE GENOMIC DNA]</scope>
    <source>
        <strain evidence="2">JCM 18715</strain>
    </source>
</reference>
<dbReference type="Gene3D" id="3.30.1780.10">
    <property type="entry name" value="ornithine cyclodeaminase, domain 1"/>
    <property type="match status" value="1"/>
</dbReference>
<dbReference type="PANTHER" id="PTHR13812">
    <property type="entry name" value="KETIMINE REDUCTASE MU-CRYSTALLIN"/>
    <property type="match status" value="1"/>
</dbReference>
<evidence type="ECO:0000313" key="1">
    <source>
        <dbReference type="EMBL" id="GAA5158645.1"/>
    </source>
</evidence>
<protein>
    <submittedName>
        <fullName evidence="1">Ornithine cyclodeaminase family protein</fullName>
    </submittedName>
</protein>
<dbReference type="InterPro" id="IPR036291">
    <property type="entry name" value="NAD(P)-bd_dom_sf"/>
</dbReference>